<accession>A0A2H3A8X9</accession>
<dbReference type="Proteomes" id="UP000219286">
    <property type="component" value="Unassembled WGS sequence"/>
</dbReference>
<feature type="signal peptide" evidence="1">
    <location>
        <begin position="1"/>
        <end position="20"/>
    </location>
</feature>
<dbReference type="InterPro" id="IPR038921">
    <property type="entry name" value="YOR389W-like"/>
</dbReference>
<dbReference type="AlphaFoldDB" id="A0A2H3A8X9"/>
<dbReference type="EMBL" id="LFMI01000833">
    <property type="protein sequence ID" value="OTA08291.1"/>
    <property type="molecule type" value="Genomic_DNA"/>
</dbReference>
<dbReference type="PANTHER" id="PTHR35204">
    <property type="entry name" value="YALI0A21131P"/>
    <property type="match status" value="1"/>
</dbReference>
<proteinExistence type="predicted"/>
<dbReference type="OrthoDB" id="10261782at2759"/>
<evidence type="ECO:0000313" key="3">
    <source>
        <dbReference type="Proteomes" id="UP000219286"/>
    </source>
</evidence>
<keyword evidence="1" id="KW-0732">Signal</keyword>
<protein>
    <submittedName>
        <fullName evidence="2">Uncharacterized protein</fullName>
    </submittedName>
</protein>
<dbReference type="PANTHER" id="PTHR35204:SF1">
    <property type="entry name" value="ENTEROTOXIN"/>
    <property type="match status" value="1"/>
</dbReference>
<feature type="chain" id="PRO_5013890813" evidence="1">
    <location>
        <begin position="21"/>
        <end position="543"/>
    </location>
</feature>
<comment type="caution">
    <text evidence="2">The sequence shown here is derived from an EMBL/GenBank/DDBJ whole genome shotgun (WGS) entry which is preliminary data.</text>
</comment>
<evidence type="ECO:0000313" key="2">
    <source>
        <dbReference type="EMBL" id="OTA08291.1"/>
    </source>
</evidence>
<name>A0A2H3A8X9_TRIPA</name>
<sequence>MAVIMVKLVALLASVAAVQADRDPILPFHESARANANHIFNAIHSAGRQWGSSLNHNGFAFIPVVVPAGTSFYHGGYAKEPPKGPEWLAFEVEHAEYFARPMPRGPVGPGRHPPCPPEGEQLHPVADQEEMYSGSCEREKGQVRGYLQTYHTTRDIQLLYLDGTSAGKADIGTLDSQDEVLCQNNSVQGISQGEMQRAKALCDMVTEWGWDGIMRMEVGFEVIYCNFSAGLHLDSSLRTLLTEDKLKDDADLIPLWLRAAAERYDGIGGDRVKMDFSSMVSGFFFPINISSTDPERPDLIRLGAARREHLQDIKAYIQSVFVEPRKFVVNWQAVVDMIITRFDKRLAAMASTRVSADQFISELESATLTYYEAPGAPGDITPATDEDDKNRTAEAIDRCAAHYLTPALSKQQDWTLSDALIHTALKVVTQRMCDDLFLMRAILLQATANAAPDAYLIKRGVKSTAIGNAVDQSQAIARTLVRELAWTTWKRPHLCSEEEVLLVAMWPIGDSVDHFHPGCVSFEEASADRRSYWRPYERRPRPE</sequence>
<reference evidence="2 3" key="1">
    <citation type="journal article" date="2015" name="Genome Announc.">
        <title>Genome sequence and annotation of Trichoderma parareesei, the ancestor of the cellulase producer Trichoderma reesei.</title>
        <authorList>
            <person name="Yang D."/>
            <person name="Pomraning K."/>
            <person name="Kopchinskiy A."/>
            <person name="Karimi Aghcheh R."/>
            <person name="Atanasova L."/>
            <person name="Chenthamara K."/>
            <person name="Baker S.E."/>
            <person name="Zhang R."/>
            <person name="Shen Q."/>
            <person name="Freitag M."/>
            <person name="Kubicek C.P."/>
            <person name="Druzhinina I.S."/>
        </authorList>
    </citation>
    <scope>NUCLEOTIDE SEQUENCE [LARGE SCALE GENOMIC DNA]</scope>
    <source>
        <strain evidence="2 3">CBS 125925</strain>
    </source>
</reference>
<organism evidence="2 3">
    <name type="scientific">Trichoderma parareesei</name>
    <name type="common">Filamentous fungus</name>
    <dbReference type="NCBI Taxonomy" id="858221"/>
    <lineage>
        <taxon>Eukaryota</taxon>
        <taxon>Fungi</taxon>
        <taxon>Dikarya</taxon>
        <taxon>Ascomycota</taxon>
        <taxon>Pezizomycotina</taxon>
        <taxon>Sordariomycetes</taxon>
        <taxon>Hypocreomycetidae</taxon>
        <taxon>Hypocreales</taxon>
        <taxon>Hypocreaceae</taxon>
        <taxon>Trichoderma</taxon>
    </lineage>
</organism>
<keyword evidence="3" id="KW-1185">Reference proteome</keyword>
<evidence type="ECO:0000256" key="1">
    <source>
        <dbReference type="SAM" id="SignalP"/>
    </source>
</evidence>
<gene>
    <name evidence="2" type="ORF">A9Z42_0092270</name>
</gene>